<dbReference type="RefSeq" id="WP_133476351.1">
    <property type="nucleotide sequence ID" value="NZ_JBETVU010000013.1"/>
</dbReference>
<gene>
    <name evidence="2" type="ORF">ABVC42_14545</name>
</gene>
<feature type="compositionally biased region" description="Basic and acidic residues" evidence="1">
    <location>
        <begin position="167"/>
        <end position="178"/>
    </location>
</feature>
<keyword evidence="3" id="KW-1185">Reference proteome</keyword>
<dbReference type="Proteomes" id="UP001434419">
    <property type="component" value="Unassembled WGS sequence"/>
</dbReference>
<feature type="region of interest" description="Disordered" evidence="1">
    <location>
        <begin position="142"/>
        <end position="178"/>
    </location>
</feature>
<dbReference type="EMBL" id="JBETVU010000013">
    <property type="protein sequence ID" value="MES5151048.1"/>
    <property type="molecule type" value="Genomic_DNA"/>
</dbReference>
<accession>A0ABV2BCT7</accession>
<feature type="region of interest" description="Disordered" evidence="1">
    <location>
        <begin position="22"/>
        <end position="44"/>
    </location>
</feature>
<evidence type="ECO:0000256" key="1">
    <source>
        <dbReference type="SAM" id="MobiDB-lite"/>
    </source>
</evidence>
<proteinExistence type="predicted"/>
<name>A0ABV2BCT7_9LACO</name>
<reference evidence="2" key="1">
    <citation type="submission" date="2024-06" db="EMBL/GenBank/DDBJ databases">
        <title>Vaginal Lactobacillus fatty acid response mechanisms reveal a metabolite-targeted strategy for bacterial vaginosis treatment.</title>
        <authorList>
            <person name="Zhu M."/>
            <person name="Blainey P.C."/>
            <person name="Bloom S.M."/>
            <person name="Kwon D.S."/>
        </authorList>
    </citation>
    <scope>NUCLEOTIDE SEQUENCE</scope>
    <source>
        <strain evidence="2">194_F1_1</strain>
    </source>
</reference>
<sequence>MGLLIILIIGGVIWYKYQEKEDKENQEGNSNKGQETFEEFKNSTKEAKAKDNFYINEVPYGVRRKTAMDTFLHSDRSNIKVDFSDKQSMTNRKDNNVETDREITDDDLLVNAGTGEITTPEMTFNKSKSNKDDSLDTEKVIPVVENKSNLKNVKHPNSASNKRASKQPKEEGTIHYREDWKSKNYKSFDDLLNGSSEDIK</sequence>
<feature type="compositionally biased region" description="Polar residues" evidence="1">
    <location>
        <begin position="146"/>
        <end position="162"/>
    </location>
</feature>
<evidence type="ECO:0000313" key="3">
    <source>
        <dbReference type="Proteomes" id="UP001434419"/>
    </source>
</evidence>
<comment type="caution">
    <text evidence="2">The sequence shown here is derived from an EMBL/GenBank/DDBJ whole genome shotgun (WGS) entry which is preliminary data.</text>
</comment>
<evidence type="ECO:0000313" key="2">
    <source>
        <dbReference type="EMBL" id="MES5151048.1"/>
    </source>
</evidence>
<protein>
    <submittedName>
        <fullName evidence="2">Uncharacterized protein</fullName>
    </submittedName>
</protein>
<organism evidence="2 3">
    <name type="scientific">Lactobacillus crispatus</name>
    <dbReference type="NCBI Taxonomy" id="47770"/>
    <lineage>
        <taxon>Bacteria</taxon>
        <taxon>Bacillati</taxon>
        <taxon>Bacillota</taxon>
        <taxon>Bacilli</taxon>
        <taxon>Lactobacillales</taxon>
        <taxon>Lactobacillaceae</taxon>
        <taxon>Lactobacillus</taxon>
    </lineage>
</organism>